<keyword evidence="6 7" id="KW-0472">Membrane</keyword>
<evidence type="ECO:0000256" key="5">
    <source>
        <dbReference type="ARBA" id="ARBA00022989"/>
    </source>
</evidence>
<evidence type="ECO:0000256" key="1">
    <source>
        <dbReference type="ARBA" id="ARBA00004141"/>
    </source>
</evidence>
<protein>
    <submittedName>
        <fullName evidence="9">DUF3397 family protein</fullName>
    </submittedName>
</protein>
<dbReference type="RefSeq" id="WP_336823022.1">
    <property type="nucleotide sequence ID" value="NZ_JBHTLT010000016.1"/>
</dbReference>
<keyword evidence="10" id="KW-1185">Reference proteome</keyword>
<dbReference type="Proteomes" id="UP001597231">
    <property type="component" value="Unassembled WGS sequence"/>
</dbReference>
<gene>
    <name evidence="9" type="ORF">ACFQ38_02775</name>
</gene>
<dbReference type="InterPro" id="IPR024515">
    <property type="entry name" value="DUF3397"/>
</dbReference>
<keyword evidence="3 7" id="KW-0812">Transmembrane</keyword>
<accession>A0ABW3TVM6</accession>
<feature type="domain" description="Cytochrome b/b6 C-terminal region profile" evidence="8">
    <location>
        <begin position="1"/>
        <end position="129"/>
    </location>
</feature>
<evidence type="ECO:0000256" key="7">
    <source>
        <dbReference type="SAM" id="Phobius"/>
    </source>
</evidence>
<evidence type="ECO:0000313" key="10">
    <source>
        <dbReference type="Proteomes" id="UP001597231"/>
    </source>
</evidence>
<evidence type="ECO:0000256" key="3">
    <source>
        <dbReference type="ARBA" id="ARBA00022692"/>
    </source>
</evidence>
<dbReference type="InterPro" id="IPR005798">
    <property type="entry name" value="Cyt_b/b6_C"/>
</dbReference>
<comment type="subcellular location">
    <subcellularLocation>
        <location evidence="1">Membrane</location>
        <topology evidence="1">Multi-pass membrane protein</topology>
    </subcellularLocation>
</comment>
<evidence type="ECO:0000256" key="4">
    <source>
        <dbReference type="ARBA" id="ARBA00022982"/>
    </source>
</evidence>
<feature type="transmembrane region" description="Helical" evidence="7">
    <location>
        <begin position="66"/>
        <end position="83"/>
    </location>
</feature>
<name>A0ABW3TVM6_9BACL</name>
<comment type="caution">
    <text evidence="9">The sequence shown here is derived from an EMBL/GenBank/DDBJ whole genome shotgun (WGS) entry which is preliminary data.</text>
</comment>
<proteinExistence type="predicted"/>
<feature type="transmembrane region" description="Helical" evidence="7">
    <location>
        <begin position="103"/>
        <end position="125"/>
    </location>
</feature>
<keyword evidence="2" id="KW-0813">Transport</keyword>
<evidence type="ECO:0000259" key="8">
    <source>
        <dbReference type="PROSITE" id="PS51003"/>
    </source>
</evidence>
<keyword evidence="4" id="KW-0249">Electron transport</keyword>
<organism evidence="9 10">
    <name type="scientific">Sporosarcina contaminans</name>
    <dbReference type="NCBI Taxonomy" id="633403"/>
    <lineage>
        <taxon>Bacteria</taxon>
        <taxon>Bacillati</taxon>
        <taxon>Bacillota</taxon>
        <taxon>Bacilli</taxon>
        <taxon>Bacillales</taxon>
        <taxon>Caryophanaceae</taxon>
        <taxon>Sporosarcina</taxon>
    </lineage>
</organism>
<feature type="transmembrane region" description="Helical" evidence="7">
    <location>
        <begin position="6"/>
        <end position="26"/>
    </location>
</feature>
<evidence type="ECO:0000256" key="6">
    <source>
        <dbReference type="ARBA" id="ARBA00023136"/>
    </source>
</evidence>
<reference evidence="10" key="1">
    <citation type="journal article" date="2019" name="Int. J. Syst. Evol. Microbiol.">
        <title>The Global Catalogue of Microorganisms (GCM) 10K type strain sequencing project: providing services to taxonomists for standard genome sequencing and annotation.</title>
        <authorList>
            <consortium name="The Broad Institute Genomics Platform"/>
            <consortium name="The Broad Institute Genome Sequencing Center for Infectious Disease"/>
            <person name="Wu L."/>
            <person name="Ma J."/>
        </authorList>
    </citation>
    <scope>NUCLEOTIDE SEQUENCE [LARGE SCALE GENOMIC DNA]</scope>
    <source>
        <strain evidence="10">CCUG 53915</strain>
    </source>
</reference>
<dbReference type="EMBL" id="JBHTLT010000016">
    <property type="protein sequence ID" value="MFD1204054.1"/>
    <property type="molecule type" value="Genomic_DNA"/>
</dbReference>
<feature type="transmembrane region" description="Helical" evidence="7">
    <location>
        <begin position="38"/>
        <end position="60"/>
    </location>
</feature>
<sequence length="129" mass="14323">MGSILSFFAGILVLCPFLIALVFLIVVRKFGRAPATYIGRAADVTTPFLFLSVYALSVAVFGRGTGIYLAGIAMLIGMIYAILERFRVKEYKILRLLQKTWRLYFLLLTAAYVVLMAAGVILNVISYTK</sequence>
<dbReference type="PROSITE" id="PS51003">
    <property type="entry name" value="CYTB_CTER"/>
    <property type="match status" value="1"/>
</dbReference>
<keyword evidence="5 7" id="KW-1133">Transmembrane helix</keyword>
<evidence type="ECO:0000256" key="2">
    <source>
        <dbReference type="ARBA" id="ARBA00022448"/>
    </source>
</evidence>
<dbReference type="Pfam" id="PF11877">
    <property type="entry name" value="DUF3397"/>
    <property type="match status" value="1"/>
</dbReference>
<evidence type="ECO:0000313" key="9">
    <source>
        <dbReference type="EMBL" id="MFD1204054.1"/>
    </source>
</evidence>